<organism evidence="2 3">
    <name type="scientific">Etheostoma spectabile</name>
    <name type="common">orangethroat darter</name>
    <dbReference type="NCBI Taxonomy" id="54343"/>
    <lineage>
        <taxon>Eukaryota</taxon>
        <taxon>Metazoa</taxon>
        <taxon>Chordata</taxon>
        <taxon>Craniata</taxon>
        <taxon>Vertebrata</taxon>
        <taxon>Euteleostomi</taxon>
        <taxon>Actinopterygii</taxon>
        <taxon>Neopterygii</taxon>
        <taxon>Teleostei</taxon>
        <taxon>Neoteleostei</taxon>
        <taxon>Acanthomorphata</taxon>
        <taxon>Eupercaria</taxon>
        <taxon>Perciformes</taxon>
        <taxon>Percoidei</taxon>
        <taxon>Percidae</taxon>
        <taxon>Etheostomatinae</taxon>
        <taxon>Etheostoma</taxon>
    </lineage>
</organism>
<feature type="region of interest" description="Disordered" evidence="1">
    <location>
        <begin position="1"/>
        <end position="42"/>
    </location>
</feature>
<feature type="non-terminal residue" evidence="2">
    <location>
        <position position="42"/>
    </location>
</feature>
<evidence type="ECO:0000256" key="1">
    <source>
        <dbReference type="SAM" id="MobiDB-lite"/>
    </source>
</evidence>
<keyword evidence="3" id="KW-1185">Reference proteome</keyword>
<name>A0A5J5CLY5_9PERO</name>
<dbReference type="AlphaFoldDB" id="A0A5J5CLY5"/>
<evidence type="ECO:0000313" key="2">
    <source>
        <dbReference type="EMBL" id="KAA8583008.1"/>
    </source>
</evidence>
<protein>
    <submittedName>
        <fullName evidence="2">Uncharacterized protein</fullName>
    </submittedName>
</protein>
<accession>A0A5J5CLY5</accession>
<gene>
    <name evidence="2" type="ORF">FQN60_015554</name>
</gene>
<sequence length="42" mass="4527">MMEVADSVSVLCHPAGEPGRQSREMGEEETTVDLRTFAATTS</sequence>
<proteinExistence type="predicted"/>
<reference evidence="2 3" key="1">
    <citation type="submission" date="2019-08" db="EMBL/GenBank/DDBJ databases">
        <title>A chromosome-level genome assembly, high-density linkage maps, and genome scans reveal the genomic architecture of hybrid incompatibilities underlying speciation via character displacement in darters (Percidae: Etheostominae).</title>
        <authorList>
            <person name="Moran R.L."/>
            <person name="Catchen J.M."/>
            <person name="Fuller R.C."/>
        </authorList>
    </citation>
    <scope>NUCLEOTIDE SEQUENCE [LARGE SCALE GENOMIC DNA]</scope>
    <source>
        <strain evidence="2">EspeVRDwgs_2016</strain>
        <tissue evidence="2">Muscle</tissue>
    </source>
</reference>
<dbReference type="EMBL" id="VOFY01000018">
    <property type="protein sequence ID" value="KAA8583008.1"/>
    <property type="molecule type" value="Genomic_DNA"/>
</dbReference>
<comment type="caution">
    <text evidence="2">The sequence shown here is derived from an EMBL/GenBank/DDBJ whole genome shotgun (WGS) entry which is preliminary data.</text>
</comment>
<dbReference type="Proteomes" id="UP000327493">
    <property type="component" value="Chromosome 18"/>
</dbReference>
<evidence type="ECO:0000313" key="3">
    <source>
        <dbReference type="Proteomes" id="UP000327493"/>
    </source>
</evidence>